<proteinExistence type="predicted"/>
<dbReference type="GeneID" id="42007094"/>
<dbReference type="PANTHER" id="PTHR42923">
    <property type="entry name" value="PROTOPORPHYRINOGEN OXIDASE"/>
    <property type="match status" value="1"/>
</dbReference>
<dbReference type="PANTHER" id="PTHR42923:SF17">
    <property type="entry name" value="AMINE OXIDASE DOMAIN-CONTAINING PROTEIN"/>
    <property type="match status" value="1"/>
</dbReference>
<dbReference type="InterPro" id="IPR002937">
    <property type="entry name" value="Amino_oxidase"/>
</dbReference>
<dbReference type="RefSeq" id="XP_031022220.1">
    <property type="nucleotide sequence ID" value="XM_031171797.1"/>
</dbReference>
<dbReference type="InterPro" id="IPR036188">
    <property type="entry name" value="FAD/NAD-bd_sf"/>
</dbReference>
<evidence type="ECO:0000313" key="3">
    <source>
        <dbReference type="EMBL" id="TPX30586.1"/>
    </source>
</evidence>
<dbReference type="AlphaFoldDB" id="A0A507BXY5"/>
<keyword evidence="1" id="KW-0812">Transmembrane</keyword>
<comment type="caution">
    <text evidence="3">The sequence shown here is derived from an EMBL/GenBank/DDBJ whole genome shotgun (WGS) entry which is preliminary data.</text>
</comment>
<keyword evidence="1" id="KW-1133">Transmembrane helix</keyword>
<evidence type="ECO:0000256" key="1">
    <source>
        <dbReference type="SAM" id="Phobius"/>
    </source>
</evidence>
<dbReference type="OrthoDB" id="5977668at2759"/>
<gene>
    <name evidence="3" type="ORF">SmJEL517_g05871</name>
</gene>
<dbReference type="Proteomes" id="UP000319731">
    <property type="component" value="Unassembled WGS sequence"/>
</dbReference>
<dbReference type="EMBL" id="QEAO01000063">
    <property type="protein sequence ID" value="TPX30586.1"/>
    <property type="molecule type" value="Genomic_DNA"/>
</dbReference>
<feature type="domain" description="Amine oxidase" evidence="2">
    <location>
        <begin position="12"/>
        <end position="324"/>
    </location>
</feature>
<dbReference type="SUPFAM" id="SSF51905">
    <property type="entry name" value="FAD/NAD(P)-binding domain"/>
    <property type="match status" value="1"/>
</dbReference>
<keyword evidence="4" id="KW-1185">Reference proteome</keyword>
<dbReference type="GO" id="GO:0016491">
    <property type="term" value="F:oxidoreductase activity"/>
    <property type="evidence" value="ECO:0007669"/>
    <property type="project" value="InterPro"/>
</dbReference>
<evidence type="ECO:0000313" key="4">
    <source>
        <dbReference type="Proteomes" id="UP000319731"/>
    </source>
</evidence>
<dbReference type="InterPro" id="IPR050464">
    <property type="entry name" value="Zeta_carotene_desat/Oxidored"/>
</dbReference>
<dbReference type="Pfam" id="PF01593">
    <property type="entry name" value="Amino_oxidase"/>
    <property type="match status" value="1"/>
</dbReference>
<dbReference type="STRING" id="1806994.A0A507BXY5"/>
<accession>A0A507BXY5</accession>
<sequence length="529" mass="60010">MVHRIAVVGSGISGLSAAYLLARQPEKFQVVVYEEGEWIGGHTHTVEIESLYDPKLKAPVDTGFIVCNPHTYPNLLNFLKQLNVELTDSNMSFAVSKDKGVFEWAGDNIDTVFAQRSNLFSLNMWRMIWDTIRFDEQATDIAEQVDQDMYDEAGKMRADADTFVKGHPYAHMTLAEFFTKYNYSKFFYESYIVPMTASVWSAPADMALDQFPLLTLVRFMRNHMLLQVTDRPTWRTVLNGSKSYVNKILETVKDVRLNTAVTSITRSKDKNSTHPRTITINDSRGGSEVFDHVILACHTDQALKILGPEATPDEQKIIGGIKYVRNRAVLHRDPSLMPVRRKTWSSWNYLLDSTKLNTMCLTYWMNRLQTFIPVQEFGDVFVTMNPMWEPKGPVLGEWYYDHPYYCNETIMSQETLNKIQGLYCTTYCGAWTNYGFHEDGLTSGLLAALSLGATSPFPVVLNGGYPTHRLAPTPPAWAKIPRYEPAPPIHLGKRAKREFTSFVQVAPLMMWGTVGLSLLAGLYIGSRIV</sequence>
<protein>
    <recommendedName>
        <fullName evidence="2">Amine oxidase domain-containing protein</fullName>
    </recommendedName>
</protein>
<dbReference type="Gene3D" id="3.50.50.60">
    <property type="entry name" value="FAD/NAD(P)-binding domain"/>
    <property type="match status" value="1"/>
</dbReference>
<name>A0A507BXY5_9FUNG</name>
<feature type="transmembrane region" description="Helical" evidence="1">
    <location>
        <begin position="502"/>
        <end position="524"/>
    </location>
</feature>
<reference evidence="3 4" key="1">
    <citation type="journal article" date="2019" name="Sci. Rep.">
        <title>Comparative genomics of chytrid fungi reveal insights into the obligate biotrophic and pathogenic lifestyle of Synchytrium endobioticum.</title>
        <authorList>
            <person name="van de Vossenberg B.T.L.H."/>
            <person name="Warris S."/>
            <person name="Nguyen H.D.T."/>
            <person name="van Gent-Pelzer M.P.E."/>
            <person name="Joly D.L."/>
            <person name="van de Geest H.C."/>
            <person name="Bonants P.J.M."/>
            <person name="Smith D.S."/>
            <person name="Levesque C.A."/>
            <person name="van der Lee T.A.J."/>
        </authorList>
    </citation>
    <scope>NUCLEOTIDE SEQUENCE [LARGE SCALE GENOMIC DNA]</scope>
    <source>
        <strain evidence="3 4">JEL517</strain>
    </source>
</reference>
<keyword evidence="1" id="KW-0472">Membrane</keyword>
<evidence type="ECO:0000259" key="2">
    <source>
        <dbReference type="Pfam" id="PF01593"/>
    </source>
</evidence>
<organism evidence="3 4">
    <name type="scientific">Synchytrium microbalum</name>
    <dbReference type="NCBI Taxonomy" id="1806994"/>
    <lineage>
        <taxon>Eukaryota</taxon>
        <taxon>Fungi</taxon>
        <taxon>Fungi incertae sedis</taxon>
        <taxon>Chytridiomycota</taxon>
        <taxon>Chytridiomycota incertae sedis</taxon>
        <taxon>Chytridiomycetes</taxon>
        <taxon>Synchytriales</taxon>
        <taxon>Synchytriaceae</taxon>
        <taxon>Synchytrium</taxon>
    </lineage>
</organism>